<dbReference type="Proteomes" id="UP000494261">
    <property type="component" value="Unassembled WGS sequence"/>
</dbReference>
<accession>A0A6P2SEN0</accession>
<evidence type="ECO:0000313" key="4">
    <source>
        <dbReference type="Proteomes" id="UP000494261"/>
    </source>
</evidence>
<protein>
    <submittedName>
        <fullName evidence="3">Uncharacterized protein</fullName>
    </submittedName>
</protein>
<sequence>MAFEELDSRVIGSRISIRLDGPSPGVSSRTPATPTPPRPAAAPVQPAQPKAAAPEVARAPRAVSPRPAPEAVVRSAPSSPEPVAAPKGKWRALFVMKPLDAERMRTAWAVVAVVFVVMVGGDIWLHGGGKIIEDFLPTVHVPLKSGQNAVTTVVPPQRTAPATETTGQPKVQPAATALTPVAQASAPVTPQPQVQPAAAAPQVAQPATVTSVEVKSAPVKTVTVNPVPANVMASATPVLPIPPAPPLPVHRRGHPVPEVRRHAEREVSQQPSEQNSPILVGGQSSNKATDSKGSETK</sequence>
<proteinExistence type="predicted"/>
<organism evidence="3 4">
    <name type="scientific">Burkholderia aenigmatica</name>
    <dbReference type="NCBI Taxonomy" id="2015348"/>
    <lineage>
        <taxon>Bacteria</taxon>
        <taxon>Pseudomonadati</taxon>
        <taxon>Pseudomonadota</taxon>
        <taxon>Betaproteobacteria</taxon>
        <taxon>Burkholderiales</taxon>
        <taxon>Burkholderiaceae</taxon>
        <taxon>Burkholderia</taxon>
        <taxon>Burkholderia cepacia complex</taxon>
    </lineage>
</organism>
<dbReference type="EMBL" id="CABVQC010000087">
    <property type="protein sequence ID" value="VWC48940.1"/>
    <property type="molecule type" value="Genomic_DNA"/>
</dbReference>
<name>A0A6P2SEN0_9BURK</name>
<reference evidence="3 4" key="1">
    <citation type="submission" date="2019-09" db="EMBL/GenBank/DDBJ databases">
        <authorList>
            <person name="Depoorter E."/>
        </authorList>
    </citation>
    <scope>NUCLEOTIDE SEQUENCE [LARGE SCALE GENOMIC DNA]</scope>
    <source>
        <strain evidence="3">LMG 13014</strain>
    </source>
</reference>
<dbReference type="AlphaFoldDB" id="A0A6P2SEN0"/>
<keyword evidence="2" id="KW-0472">Membrane</keyword>
<keyword evidence="2" id="KW-1133">Transmembrane helix</keyword>
<evidence type="ECO:0000313" key="3">
    <source>
        <dbReference type="EMBL" id="VWC48940.1"/>
    </source>
</evidence>
<feature type="compositionally biased region" description="Low complexity" evidence="1">
    <location>
        <begin position="41"/>
        <end position="85"/>
    </location>
</feature>
<evidence type="ECO:0000256" key="1">
    <source>
        <dbReference type="SAM" id="MobiDB-lite"/>
    </source>
</evidence>
<feature type="region of interest" description="Disordered" evidence="1">
    <location>
        <begin position="14"/>
        <end position="85"/>
    </location>
</feature>
<evidence type="ECO:0000256" key="2">
    <source>
        <dbReference type="SAM" id="Phobius"/>
    </source>
</evidence>
<keyword evidence="2" id="KW-0812">Transmembrane</keyword>
<feature type="region of interest" description="Disordered" evidence="1">
    <location>
        <begin position="244"/>
        <end position="297"/>
    </location>
</feature>
<feature type="compositionally biased region" description="Basic and acidic residues" evidence="1">
    <location>
        <begin position="255"/>
        <end position="267"/>
    </location>
</feature>
<feature type="transmembrane region" description="Helical" evidence="2">
    <location>
        <begin position="106"/>
        <end position="125"/>
    </location>
</feature>
<gene>
    <name evidence="3" type="ORF">BLA13014_07542</name>
</gene>
<feature type="compositionally biased region" description="Polar residues" evidence="1">
    <location>
        <begin position="268"/>
        <end position="288"/>
    </location>
</feature>